<gene>
    <name evidence="1" type="ORF">DSL92_06870</name>
</gene>
<sequence length="66" mass="7397">MNTTINRRSIRFALKQYHESFTLTTVFNRQYPPSADGATLSSWLVAGNDFDAGTGHRGFLAFRQTG</sequence>
<dbReference type="AlphaFoldDB" id="A0A3S0NEM5"/>
<dbReference type="EMBL" id="RXHI01000020">
    <property type="protein sequence ID" value="RUA22280.1"/>
    <property type="molecule type" value="Genomic_DNA"/>
</dbReference>
<name>A0A3S0NEM5_9GAMM</name>
<organism evidence="1">
    <name type="scientific">Billgrantia gudaonensis</name>
    <dbReference type="NCBI Taxonomy" id="376427"/>
    <lineage>
        <taxon>Bacteria</taxon>
        <taxon>Pseudomonadati</taxon>
        <taxon>Pseudomonadota</taxon>
        <taxon>Gammaproteobacteria</taxon>
        <taxon>Oceanospirillales</taxon>
        <taxon>Halomonadaceae</taxon>
        <taxon>Billgrantia</taxon>
    </lineage>
</organism>
<comment type="caution">
    <text evidence="1">The sequence shown here is derived from an EMBL/GenBank/DDBJ whole genome shotgun (WGS) entry which is preliminary data.</text>
</comment>
<proteinExistence type="predicted"/>
<accession>A0A3S0NEM5</accession>
<protein>
    <submittedName>
        <fullName evidence="1">Uncharacterized protein</fullName>
    </submittedName>
</protein>
<evidence type="ECO:0000313" key="1">
    <source>
        <dbReference type="EMBL" id="RUA22280.1"/>
    </source>
</evidence>
<reference evidence="1" key="1">
    <citation type="submission" date="2018-12" db="EMBL/GenBank/DDBJ databases">
        <authorList>
            <person name="Jadhav K."/>
            <person name="Kushwaha B."/>
            <person name="Jadhav I."/>
        </authorList>
    </citation>
    <scope>NUCLEOTIDE SEQUENCE [LARGE SCALE GENOMIC DNA]</scope>
    <source>
        <strain evidence="1">SBS 10</strain>
    </source>
</reference>